<feature type="transmembrane region" description="Helical" evidence="7">
    <location>
        <begin position="153"/>
        <end position="172"/>
    </location>
</feature>
<dbReference type="EMBL" id="VRZA01000005">
    <property type="protein sequence ID" value="TXS92179.1"/>
    <property type="molecule type" value="Genomic_DNA"/>
</dbReference>
<dbReference type="NCBIfam" id="NF037982">
    <property type="entry name" value="Nramp_1"/>
    <property type="match status" value="1"/>
</dbReference>
<name>A0A5C8ZWF3_9GAMM</name>
<dbReference type="GO" id="GO:0015293">
    <property type="term" value="F:symporter activity"/>
    <property type="evidence" value="ECO:0007669"/>
    <property type="project" value="UniProtKB-KW"/>
</dbReference>
<dbReference type="Pfam" id="PF01566">
    <property type="entry name" value="Nramp"/>
    <property type="match status" value="1"/>
</dbReference>
<feature type="transmembrane region" description="Helical" evidence="7">
    <location>
        <begin position="285"/>
        <end position="314"/>
    </location>
</feature>
<keyword evidence="6 7" id="KW-0472">Membrane</keyword>
<evidence type="ECO:0000256" key="2">
    <source>
        <dbReference type="ARBA" id="ARBA00022448"/>
    </source>
</evidence>
<keyword evidence="4" id="KW-0769">Symport</keyword>
<proteinExistence type="predicted"/>
<evidence type="ECO:0000256" key="3">
    <source>
        <dbReference type="ARBA" id="ARBA00022692"/>
    </source>
</evidence>
<feature type="transmembrane region" description="Helical" evidence="7">
    <location>
        <begin position="383"/>
        <end position="403"/>
    </location>
</feature>
<dbReference type="PANTHER" id="PTHR11706">
    <property type="entry name" value="SOLUTE CARRIER PROTEIN FAMILY 11 MEMBER"/>
    <property type="match status" value="1"/>
</dbReference>
<feature type="transmembrane region" description="Helical" evidence="7">
    <location>
        <begin position="349"/>
        <end position="371"/>
    </location>
</feature>
<feature type="transmembrane region" description="Helical" evidence="7">
    <location>
        <begin position="44"/>
        <end position="66"/>
    </location>
</feature>
<evidence type="ECO:0000256" key="5">
    <source>
        <dbReference type="ARBA" id="ARBA00022989"/>
    </source>
</evidence>
<reference evidence="8 9" key="1">
    <citation type="submission" date="2019-08" db="EMBL/GenBank/DDBJ databases">
        <title>Parahaliea maris sp. nov., isolated from the surface seawater.</title>
        <authorList>
            <person name="Liu Y."/>
        </authorList>
    </citation>
    <scope>NUCLEOTIDE SEQUENCE [LARGE SCALE GENOMIC DNA]</scope>
    <source>
        <strain evidence="8 9">HSLHS9</strain>
    </source>
</reference>
<keyword evidence="9" id="KW-1185">Reference proteome</keyword>
<evidence type="ECO:0000256" key="7">
    <source>
        <dbReference type="SAM" id="Phobius"/>
    </source>
</evidence>
<dbReference type="GO" id="GO:0034755">
    <property type="term" value="P:iron ion transmembrane transport"/>
    <property type="evidence" value="ECO:0007669"/>
    <property type="project" value="TreeGrafter"/>
</dbReference>
<dbReference type="GO" id="GO:0015086">
    <property type="term" value="F:cadmium ion transmembrane transporter activity"/>
    <property type="evidence" value="ECO:0007669"/>
    <property type="project" value="TreeGrafter"/>
</dbReference>
<dbReference type="Proteomes" id="UP000321039">
    <property type="component" value="Unassembled WGS sequence"/>
</dbReference>
<dbReference type="RefSeq" id="WP_148069418.1">
    <property type="nucleotide sequence ID" value="NZ_VRZA01000005.1"/>
</dbReference>
<sequence>MAATSSTATGFLRKFGPGLLVTAAFIGPGTITTASSAGAQFGFALLWALLFSVVATIVLQEMAARLGLVTRAGLAEALRSYFHSPILGRGAVLLVVAAVGFGNAAYEAGNIAGAALALDLVSPLGSGLWALVIGLAAAGLLASGHYKLLESALILLVLVMSAVFLLTAWKVAPSPTAILEGMLKPSLPDGSVMTVIALIGTTVVPYNLFLHANAVREKWPASAPTSEALAEARLDTGLSIGVGGLITLAILSTAAAAFFGTGIAFTGESLAIQLEPLLGSWARYVFAAGLFAGGLTSAITAPLAAAYAVCGALGWRNQLSAPGFRLVWLLVLGTGTAFAALGSKPLTAILFAQVANGFLLPIVAVFLLVVMNQRSLLGDFTNGPVANVLGTVVVAVAFGLGAVKLLGVAGLL</sequence>
<dbReference type="InterPro" id="IPR001046">
    <property type="entry name" value="NRAMP_fam"/>
</dbReference>
<evidence type="ECO:0000256" key="6">
    <source>
        <dbReference type="ARBA" id="ARBA00023136"/>
    </source>
</evidence>
<feature type="transmembrane region" description="Helical" evidence="7">
    <location>
        <begin position="242"/>
        <end position="265"/>
    </location>
</feature>
<feature type="transmembrane region" description="Helical" evidence="7">
    <location>
        <begin position="326"/>
        <end position="343"/>
    </location>
</feature>
<accession>A0A5C8ZWF3</accession>
<keyword evidence="2" id="KW-0813">Transport</keyword>
<feature type="transmembrane region" description="Helical" evidence="7">
    <location>
        <begin position="192"/>
        <end position="210"/>
    </location>
</feature>
<evidence type="ECO:0000313" key="8">
    <source>
        <dbReference type="EMBL" id="TXS92179.1"/>
    </source>
</evidence>
<dbReference type="GO" id="GO:0005886">
    <property type="term" value="C:plasma membrane"/>
    <property type="evidence" value="ECO:0007669"/>
    <property type="project" value="TreeGrafter"/>
</dbReference>
<keyword evidence="3 7" id="KW-0812">Transmembrane</keyword>
<dbReference type="GO" id="GO:0005384">
    <property type="term" value="F:manganese ion transmembrane transporter activity"/>
    <property type="evidence" value="ECO:0007669"/>
    <property type="project" value="TreeGrafter"/>
</dbReference>
<dbReference type="PANTHER" id="PTHR11706:SF33">
    <property type="entry name" value="NATURAL RESISTANCE-ASSOCIATED MACROPHAGE PROTEIN 2"/>
    <property type="match status" value="1"/>
</dbReference>
<organism evidence="8 9">
    <name type="scientific">Parahaliea maris</name>
    <dbReference type="NCBI Taxonomy" id="2716870"/>
    <lineage>
        <taxon>Bacteria</taxon>
        <taxon>Pseudomonadati</taxon>
        <taxon>Pseudomonadota</taxon>
        <taxon>Gammaproteobacteria</taxon>
        <taxon>Cellvibrionales</taxon>
        <taxon>Halieaceae</taxon>
        <taxon>Parahaliea</taxon>
    </lineage>
</organism>
<feature type="transmembrane region" description="Helical" evidence="7">
    <location>
        <begin position="86"/>
        <end position="106"/>
    </location>
</feature>
<evidence type="ECO:0000256" key="4">
    <source>
        <dbReference type="ARBA" id="ARBA00022847"/>
    </source>
</evidence>
<dbReference type="AlphaFoldDB" id="A0A5C8ZWF3"/>
<protein>
    <submittedName>
        <fullName evidence="8">Divalent metal cation transporter</fullName>
    </submittedName>
</protein>
<evidence type="ECO:0000313" key="9">
    <source>
        <dbReference type="Proteomes" id="UP000321039"/>
    </source>
</evidence>
<gene>
    <name evidence="8" type="ORF">FV139_15820</name>
</gene>
<comment type="subcellular location">
    <subcellularLocation>
        <location evidence="1">Membrane</location>
        <topology evidence="1">Multi-pass membrane protein</topology>
    </subcellularLocation>
</comment>
<dbReference type="PRINTS" id="PR00447">
    <property type="entry name" value="NATRESASSCMP"/>
</dbReference>
<comment type="caution">
    <text evidence="8">The sequence shown here is derived from an EMBL/GenBank/DDBJ whole genome shotgun (WGS) entry which is preliminary data.</text>
</comment>
<evidence type="ECO:0000256" key="1">
    <source>
        <dbReference type="ARBA" id="ARBA00004141"/>
    </source>
</evidence>
<feature type="transmembrane region" description="Helical" evidence="7">
    <location>
        <begin position="126"/>
        <end position="146"/>
    </location>
</feature>
<keyword evidence="5 7" id="KW-1133">Transmembrane helix</keyword>